<keyword evidence="2" id="KW-1185">Reference proteome</keyword>
<reference evidence="1 2" key="2">
    <citation type="journal article" date="2019" name="G3 (Bethesda)">
        <title>Hybrid Assembly of the Genome of the Entomopathogenic Nematode Steinernema carpocapsae Identifies the X-Chromosome.</title>
        <authorList>
            <person name="Serra L."/>
            <person name="Macchietto M."/>
            <person name="Macias-Munoz A."/>
            <person name="McGill C.J."/>
            <person name="Rodriguez I.M."/>
            <person name="Rodriguez B."/>
            <person name="Murad R."/>
            <person name="Mortazavi A."/>
        </authorList>
    </citation>
    <scope>NUCLEOTIDE SEQUENCE [LARGE SCALE GENOMIC DNA]</scope>
    <source>
        <strain evidence="1 2">ALL</strain>
    </source>
</reference>
<evidence type="ECO:0000313" key="2">
    <source>
        <dbReference type="Proteomes" id="UP000298663"/>
    </source>
</evidence>
<dbReference type="AlphaFoldDB" id="A0A4U5N2G4"/>
<evidence type="ECO:0000313" key="1">
    <source>
        <dbReference type="EMBL" id="TKR76491.1"/>
    </source>
</evidence>
<name>A0A4U5N2G4_STECR</name>
<reference evidence="1 2" key="1">
    <citation type="journal article" date="2015" name="Genome Biol.">
        <title>Comparative genomics of Steinernema reveals deeply conserved gene regulatory networks.</title>
        <authorList>
            <person name="Dillman A.R."/>
            <person name="Macchietto M."/>
            <person name="Porter C.F."/>
            <person name="Rogers A."/>
            <person name="Williams B."/>
            <person name="Antoshechkin I."/>
            <person name="Lee M.M."/>
            <person name="Goodwin Z."/>
            <person name="Lu X."/>
            <person name="Lewis E.E."/>
            <person name="Goodrich-Blair H."/>
            <person name="Stock S.P."/>
            <person name="Adams B.J."/>
            <person name="Sternberg P.W."/>
            <person name="Mortazavi A."/>
        </authorList>
    </citation>
    <scope>NUCLEOTIDE SEQUENCE [LARGE SCALE GENOMIC DNA]</scope>
    <source>
        <strain evidence="1 2">ALL</strain>
    </source>
</reference>
<organism evidence="1 2">
    <name type="scientific">Steinernema carpocapsae</name>
    <name type="common">Entomopathogenic nematode</name>
    <dbReference type="NCBI Taxonomy" id="34508"/>
    <lineage>
        <taxon>Eukaryota</taxon>
        <taxon>Metazoa</taxon>
        <taxon>Ecdysozoa</taxon>
        <taxon>Nematoda</taxon>
        <taxon>Chromadorea</taxon>
        <taxon>Rhabditida</taxon>
        <taxon>Tylenchina</taxon>
        <taxon>Panagrolaimomorpha</taxon>
        <taxon>Strongyloidoidea</taxon>
        <taxon>Steinernematidae</taxon>
        <taxon>Steinernema</taxon>
    </lineage>
</organism>
<proteinExistence type="predicted"/>
<gene>
    <name evidence="1" type="ORF">L596_017619</name>
</gene>
<comment type="caution">
    <text evidence="1">The sequence shown here is derived from an EMBL/GenBank/DDBJ whole genome shotgun (WGS) entry which is preliminary data.</text>
</comment>
<dbReference type="Proteomes" id="UP000298663">
    <property type="component" value="Unassembled WGS sequence"/>
</dbReference>
<protein>
    <submittedName>
        <fullName evidence="1">Uncharacterized protein</fullName>
    </submittedName>
</protein>
<accession>A0A4U5N2G4</accession>
<sequence length="69" mass="8107">MKVIIHIQPHSKSNPKSDCAIWQRSVKAKKRILQVVERSRRDYSTQTTIGYDENGVMWLLVKFFVFIAL</sequence>
<dbReference type="EMBL" id="AZBU02000005">
    <property type="protein sequence ID" value="TKR76491.1"/>
    <property type="molecule type" value="Genomic_DNA"/>
</dbReference>